<dbReference type="KEGG" id="bpg:Bathy11g01430"/>
<feature type="compositionally biased region" description="Basic and acidic residues" evidence="3">
    <location>
        <begin position="23"/>
        <end position="32"/>
    </location>
</feature>
<dbReference type="Gene3D" id="3.80.10.10">
    <property type="entry name" value="Ribonuclease Inhibitor"/>
    <property type="match status" value="1"/>
</dbReference>
<evidence type="ECO:0000256" key="1">
    <source>
        <dbReference type="ARBA" id="ARBA00004430"/>
    </source>
</evidence>
<evidence type="ECO:0000313" key="4">
    <source>
        <dbReference type="EMBL" id="CCO18770.1"/>
    </source>
</evidence>
<dbReference type="GO" id="GO:0005930">
    <property type="term" value="C:axoneme"/>
    <property type="evidence" value="ECO:0007669"/>
    <property type="project" value="UniProtKB-SubCell"/>
</dbReference>
<evidence type="ECO:0000313" key="5">
    <source>
        <dbReference type="Proteomes" id="UP000198341"/>
    </source>
</evidence>
<feature type="coiled-coil region" evidence="2">
    <location>
        <begin position="146"/>
        <end position="173"/>
    </location>
</feature>
<evidence type="ECO:0000256" key="2">
    <source>
        <dbReference type="SAM" id="Coils"/>
    </source>
</evidence>
<keyword evidence="5" id="KW-1185">Reference proteome</keyword>
<evidence type="ECO:0000256" key="3">
    <source>
        <dbReference type="SAM" id="MobiDB-lite"/>
    </source>
</evidence>
<sequence length="617" mass="69422">MIDATQKTPSMSGTTEDFEEEETFKKEKENHAMETSSDEDDEDKEDKEDKEGSSEEEETQSISTPTRLQQRRASSGGGGQGQGQKRRASMETNELSGVPTITSKKLKKKKTKSKKKRKSNNTDESNDGEDGNNTPLAAHAKRLRRAKRLCFELAAASATLKELEAKYATKSKDVVYVVAVGSSSSSLNNDDNNNNGGRGGGNEVISRWFERQKEAQIKWRQLTKELVDLETELKKRANEVDVYNGGGNMHALKAEEAALLRYVQFALYRAKPTTNIGELRDDEVCKALEKVVKTHGVRFVLSLSTVSKQFQRCIRSPLVWKSNFNLSTETGISDRNLLEILKEDDAMSLCKNIRLDGCRFLTQRSILKLLKRAGKSIETLSMVNVAGVTDAVMQFIWENCPNIHTLDVRYCENLDANLTLLNPHSHMRVLRLYGCRNLRGRVPLNHFLNLVVTLENFHEEEDNKIEKISGIRLHELKAKNDGVVVYRRDDETVTEEQRKIAREVEAEHACAIDVERLIFSTRDKVQKWQSNDFVGIAACEHAAAVQHGNPLAVNVLTLMPRCGHVMCDRCELDARRHMVTHARDNGPNSYSYPCPACNIPMPPPGGFSIELLNNTIE</sequence>
<dbReference type="SUPFAM" id="SSF52047">
    <property type="entry name" value="RNI-like"/>
    <property type="match status" value="1"/>
</dbReference>
<feature type="compositionally biased region" description="Basic residues" evidence="3">
    <location>
        <begin position="104"/>
        <end position="119"/>
    </location>
</feature>
<comment type="subcellular location">
    <subcellularLocation>
        <location evidence="1">Cytoplasm</location>
        <location evidence="1">Cytoskeleton</location>
        <location evidence="1">Cilium axoneme</location>
    </subcellularLocation>
</comment>
<feature type="compositionally biased region" description="Polar residues" evidence="3">
    <location>
        <begin position="90"/>
        <end position="102"/>
    </location>
</feature>
<feature type="coiled-coil region" evidence="2">
    <location>
        <begin position="212"/>
        <end position="239"/>
    </location>
</feature>
<gene>
    <name evidence="4" type="ordered locus">Bathy11g01430</name>
</gene>
<name>K8F1U2_9CHLO</name>
<feature type="compositionally biased region" description="Polar residues" evidence="3">
    <location>
        <begin position="1"/>
        <end position="13"/>
    </location>
</feature>
<feature type="compositionally biased region" description="Low complexity" evidence="3">
    <location>
        <begin position="60"/>
        <end position="74"/>
    </location>
</feature>
<dbReference type="GeneID" id="19012823"/>
<dbReference type="AlphaFoldDB" id="K8F1U2"/>
<dbReference type="OrthoDB" id="423607at2759"/>
<feature type="region of interest" description="Disordered" evidence="3">
    <location>
        <begin position="1"/>
        <end position="135"/>
    </location>
</feature>
<keyword evidence="2" id="KW-0175">Coiled coil</keyword>
<dbReference type="InterPro" id="IPR032675">
    <property type="entry name" value="LRR_dom_sf"/>
</dbReference>
<dbReference type="STRING" id="41875.K8F1U2"/>
<dbReference type="EMBL" id="FO082268">
    <property type="protein sequence ID" value="CCO18770.1"/>
    <property type="molecule type" value="Genomic_DNA"/>
</dbReference>
<feature type="compositionally biased region" description="Acidic residues" evidence="3">
    <location>
        <begin position="36"/>
        <end position="46"/>
    </location>
</feature>
<dbReference type="RefSeq" id="XP_007510425.1">
    <property type="nucleotide sequence ID" value="XM_007510363.1"/>
</dbReference>
<organism evidence="4 5">
    <name type="scientific">Bathycoccus prasinos</name>
    <dbReference type="NCBI Taxonomy" id="41875"/>
    <lineage>
        <taxon>Eukaryota</taxon>
        <taxon>Viridiplantae</taxon>
        <taxon>Chlorophyta</taxon>
        <taxon>Mamiellophyceae</taxon>
        <taxon>Mamiellales</taxon>
        <taxon>Bathycoccaceae</taxon>
        <taxon>Bathycoccus</taxon>
    </lineage>
</organism>
<dbReference type="Proteomes" id="UP000198341">
    <property type="component" value="Chromosome 11"/>
</dbReference>
<accession>K8F1U2</accession>
<proteinExistence type="predicted"/>
<protein>
    <submittedName>
        <fullName evidence="4">Uncharacterized protein</fullName>
    </submittedName>
</protein>
<reference evidence="4 5" key="1">
    <citation type="submission" date="2011-10" db="EMBL/GenBank/DDBJ databases">
        <authorList>
            <person name="Genoscope - CEA"/>
        </authorList>
    </citation>
    <scope>NUCLEOTIDE SEQUENCE [LARGE SCALE GENOMIC DNA]</scope>
    <source>
        <strain evidence="4 5">RCC 1105</strain>
    </source>
</reference>